<sequence>MRLVIAGSLLAEAVVVGFLVNASDPHVLYAAAAPLFGNWQPHVGPGTPAAVLIAFLVVAKGPELARHRFALPIAYAAATAFTLSLALVDGWDRFVTRLTTDDEYLHEVPGVTDVPAMLRGFAARIPDFQPDSWTTHVSGHPPGALLTFVGLDRIGLGGGAAASLFCVLAGSLVVVAIPKAIGDNAVLPFLVLFPGAVWVGASADGMFMGIAAVGIYLLTRWPLLGGIVLGWCLFLSYGLVLLAPLALVAVWRKEDLVRRIGLAAVGVLAVVVAFAVAGFWWFEGYELVQVRYYQGIADTRPYWYWVWANLAALVLVIGPAGIKGLGRDKWVLAAAVAILAADLSGLSKAETERIWLPFAVWLLVGTAKLDRRWLTAQALTALAVNHLVLTNW</sequence>
<evidence type="ECO:0008006" key="4">
    <source>
        <dbReference type="Google" id="ProtNLM"/>
    </source>
</evidence>
<feature type="transmembrane region" description="Helical" evidence="1">
    <location>
        <begin position="154"/>
        <end position="177"/>
    </location>
</feature>
<evidence type="ECO:0000313" key="3">
    <source>
        <dbReference type="Proteomes" id="UP000199623"/>
    </source>
</evidence>
<reference evidence="3" key="1">
    <citation type="submission" date="2016-10" db="EMBL/GenBank/DDBJ databases">
        <authorList>
            <person name="Varghese N."/>
            <person name="Submissions S."/>
        </authorList>
    </citation>
    <scope>NUCLEOTIDE SEQUENCE [LARGE SCALE GENOMIC DNA]</scope>
    <source>
        <strain evidence="3">CGMCC 4.3506</strain>
    </source>
</reference>
<keyword evidence="1" id="KW-0472">Membrane</keyword>
<dbReference type="RefSeq" id="WP_245743849.1">
    <property type="nucleotide sequence ID" value="NZ_FNCC01000003.1"/>
</dbReference>
<evidence type="ECO:0000313" key="2">
    <source>
        <dbReference type="EMBL" id="SDF82718.1"/>
    </source>
</evidence>
<feature type="transmembrane region" description="Helical" evidence="1">
    <location>
        <begin position="69"/>
        <end position="88"/>
    </location>
</feature>
<keyword evidence="3" id="KW-1185">Reference proteome</keyword>
<dbReference type="Proteomes" id="UP000199623">
    <property type="component" value="Unassembled WGS sequence"/>
</dbReference>
<protein>
    <recommendedName>
        <fullName evidence="4">Alpha-1,2-mannosyltransferase</fullName>
    </recommendedName>
</protein>
<dbReference type="EMBL" id="FNCC01000003">
    <property type="protein sequence ID" value="SDF82718.1"/>
    <property type="molecule type" value="Genomic_DNA"/>
</dbReference>
<evidence type="ECO:0000256" key="1">
    <source>
        <dbReference type="SAM" id="Phobius"/>
    </source>
</evidence>
<proteinExistence type="predicted"/>
<accession>A0A1G7P8V3</accession>
<name>A0A1G7P8V3_9PSEU</name>
<keyword evidence="1" id="KW-0812">Transmembrane</keyword>
<feature type="transmembrane region" description="Helical" evidence="1">
    <location>
        <begin position="260"/>
        <end position="282"/>
    </location>
</feature>
<dbReference type="STRING" id="200378.SAMN05216553_103468"/>
<feature type="transmembrane region" description="Helical" evidence="1">
    <location>
        <begin position="189"/>
        <end position="217"/>
    </location>
</feature>
<keyword evidence="1" id="KW-1133">Transmembrane helix</keyword>
<feature type="transmembrane region" description="Helical" evidence="1">
    <location>
        <begin position="302"/>
        <end position="322"/>
    </location>
</feature>
<organism evidence="2 3">
    <name type="scientific">Lentzea fradiae</name>
    <dbReference type="NCBI Taxonomy" id="200378"/>
    <lineage>
        <taxon>Bacteria</taxon>
        <taxon>Bacillati</taxon>
        <taxon>Actinomycetota</taxon>
        <taxon>Actinomycetes</taxon>
        <taxon>Pseudonocardiales</taxon>
        <taxon>Pseudonocardiaceae</taxon>
        <taxon>Lentzea</taxon>
    </lineage>
</organism>
<feature type="transmembrane region" description="Helical" evidence="1">
    <location>
        <begin position="46"/>
        <end position="62"/>
    </location>
</feature>
<feature type="transmembrane region" description="Helical" evidence="1">
    <location>
        <begin position="223"/>
        <end position="248"/>
    </location>
</feature>
<dbReference type="AlphaFoldDB" id="A0A1G7P8V3"/>
<gene>
    <name evidence="2" type="ORF">SAMN05216553_103468</name>
</gene>